<dbReference type="EMBL" id="CACVAV010000227">
    <property type="protein sequence ID" value="CAA6814029.1"/>
    <property type="molecule type" value="Genomic_DNA"/>
</dbReference>
<dbReference type="InterPro" id="IPR042175">
    <property type="entry name" value="Cell/Rod_MreC_2"/>
</dbReference>
<dbReference type="InterPro" id="IPR055342">
    <property type="entry name" value="MreC_beta-barrel_core"/>
</dbReference>
<keyword evidence="3 5" id="KW-0133">Cell shape</keyword>
<dbReference type="PANTHER" id="PTHR34138">
    <property type="entry name" value="CELL SHAPE-DETERMINING PROTEIN MREC"/>
    <property type="match status" value="1"/>
</dbReference>
<dbReference type="Gene3D" id="2.40.10.350">
    <property type="entry name" value="Rod shape-determining protein MreC, domain 2"/>
    <property type="match status" value="1"/>
</dbReference>
<dbReference type="Gene3D" id="2.40.10.340">
    <property type="entry name" value="Rod shape-determining protein MreC, domain 1"/>
    <property type="match status" value="1"/>
</dbReference>
<evidence type="ECO:0000256" key="4">
    <source>
        <dbReference type="ARBA" id="ARBA00032089"/>
    </source>
</evidence>
<protein>
    <recommendedName>
        <fullName evidence="2 5">Cell shape-determining protein MreC</fullName>
    </recommendedName>
    <alternativeName>
        <fullName evidence="4 5">Cell shape protein MreC</fullName>
    </alternativeName>
</protein>
<evidence type="ECO:0000313" key="9">
    <source>
        <dbReference type="EMBL" id="CAA6814029.1"/>
    </source>
</evidence>
<dbReference type="GO" id="GO:0008360">
    <property type="term" value="P:regulation of cell shape"/>
    <property type="evidence" value="ECO:0007669"/>
    <property type="project" value="UniProtKB-KW"/>
</dbReference>
<comment type="similarity">
    <text evidence="1 5">Belongs to the MreC family.</text>
</comment>
<dbReference type="AlphaFoldDB" id="A0A6S6TBT3"/>
<feature type="compositionally biased region" description="Polar residues" evidence="6">
    <location>
        <begin position="309"/>
        <end position="324"/>
    </location>
</feature>
<name>A0A6S6TBT3_9GAMM</name>
<dbReference type="Pfam" id="PF04085">
    <property type="entry name" value="MreC"/>
    <property type="match status" value="1"/>
</dbReference>
<evidence type="ECO:0000256" key="1">
    <source>
        <dbReference type="ARBA" id="ARBA00009369"/>
    </source>
</evidence>
<dbReference type="InterPro" id="IPR042177">
    <property type="entry name" value="Cell/Rod_1"/>
</dbReference>
<proteinExistence type="inferred from homology"/>
<dbReference type="PANTHER" id="PTHR34138:SF1">
    <property type="entry name" value="CELL SHAPE-DETERMINING PROTEIN MREC"/>
    <property type="match status" value="1"/>
</dbReference>
<evidence type="ECO:0000256" key="5">
    <source>
        <dbReference type="PIRNR" id="PIRNR038471"/>
    </source>
</evidence>
<dbReference type="NCBIfam" id="TIGR00219">
    <property type="entry name" value="mreC"/>
    <property type="match status" value="1"/>
</dbReference>
<dbReference type="InterPro" id="IPR007221">
    <property type="entry name" value="MreC"/>
</dbReference>
<keyword evidence="7" id="KW-0472">Membrane</keyword>
<evidence type="ECO:0000256" key="7">
    <source>
        <dbReference type="SAM" id="Phobius"/>
    </source>
</evidence>
<comment type="function">
    <text evidence="5">Involved in formation and maintenance of cell shape.</text>
</comment>
<dbReference type="PIRSF" id="PIRSF038471">
    <property type="entry name" value="MreC"/>
    <property type="match status" value="1"/>
</dbReference>
<evidence type="ECO:0000256" key="3">
    <source>
        <dbReference type="ARBA" id="ARBA00022960"/>
    </source>
</evidence>
<sequence>MRLIQSLEAAIYDVDHHATPGLFIRFVVLILIALTLMFVDHRSPSNTLPVRTLFSIIGYPLQLAVDAPFRAYNVTEGFFADQTRVSKQNAELEARLLEIKADYRNMKIIKQQNERLRSLLKISKRPDFSFTMAEILSASDYRGQSVVTINKGTRDGVFVKQVVLADGDKAQSQGGNIFGQVISVTPLSAQVILITDLQHAIPVRNLRTNKRALASGTGKPDVLELKSIVAESDVRDGDIFVSSGLDGLFPADFQVAEVVSNGVNYVPGDPFANIKARPLINFQNTREVLLLWRNAEPEVAPQPADEPSENTNNANPEAKTNSAQVAGAAQ</sequence>
<feature type="domain" description="Rod shape-determining protein MreC beta-barrel core" evidence="8">
    <location>
        <begin position="141"/>
        <end position="292"/>
    </location>
</feature>
<evidence type="ECO:0000256" key="2">
    <source>
        <dbReference type="ARBA" id="ARBA00013855"/>
    </source>
</evidence>
<reference evidence="9" key="1">
    <citation type="submission" date="2020-01" db="EMBL/GenBank/DDBJ databases">
        <authorList>
            <person name="Meier V. D."/>
            <person name="Meier V D."/>
        </authorList>
    </citation>
    <scope>NUCLEOTIDE SEQUENCE</scope>
    <source>
        <strain evidence="9">HLG_WM_MAG_08</strain>
    </source>
</reference>
<organism evidence="9">
    <name type="scientific">uncultured Thiotrichaceae bacterium</name>
    <dbReference type="NCBI Taxonomy" id="298394"/>
    <lineage>
        <taxon>Bacteria</taxon>
        <taxon>Pseudomonadati</taxon>
        <taxon>Pseudomonadota</taxon>
        <taxon>Gammaproteobacteria</taxon>
        <taxon>Thiotrichales</taxon>
        <taxon>Thiotrichaceae</taxon>
        <taxon>environmental samples</taxon>
    </lineage>
</organism>
<evidence type="ECO:0000256" key="6">
    <source>
        <dbReference type="SAM" id="MobiDB-lite"/>
    </source>
</evidence>
<dbReference type="GO" id="GO:0005886">
    <property type="term" value="C:plasma membrane"/>
    <property type="evidence" value="ECO:0007669"/>
    <property type="project" value="TreeGrafter"/>
</dbReference>
<keyword evidence="7" id="KW-0812">Transmembrane</keyword>
<feature type="region of interest" description="Disordered" evidence="6">
    <location>
        <begin position="298"/>
        <end position="330"/>
    </location>
</feature>
<keyword evidence="7" id="KW-1133">Transmembrane helix</keyword>
<evidence type="ECO:0000259" key="8">
    <source>
        <dbReference type="Pfam" id="PF04085"/>
    </source>
</evidence>
<accession>A0A6S6TBT3</accession>
<feature type="transmembrane region" description="Helical" evidence="7">
    <location>
        <begin position="22"/>
        <end position="39"/>
    </location>
</feature>
<gene>
    <name evidence="9" type="ORF">HELGO_WM42442</name>
</gene>